<dbReference type="PIRSF" id="PIRSF000857">
    <property type="entry name" value="PAPS_reductase"/>
    <property type="match status" value="1"/>
</dbReference>
<organism evidence="8 9">
    <name type="scientific">Bosea vaviloviae</name>
    <dbReference type="NCBI Taxonomy" id="1526658"/>
    <lineage>
        <taxon>Bacteria</taxon>
        <taxon>Pseudomonadati</taxon>
        <taxon>Pseudomonadota</taxon>
        <taxon>Alphaproteobacteria</taxon>
        <taxon>Hyphomicrobiales</taxon>
        <taxon>Boseaceae</taxon>
        <taxon>Bosea</taxon>
    </lineage>
</organism>
<dbReference type="GO" id="GO:0043866">
    <property type="term" value="F:adenylyl-sulfate reductase (thioredoxin) activity"/>
    <property type="evidence" value="ECO:0007669"/>
    <property type="project" value="UniProtKB-EC"/>
</dbReference>
<dbReference type="EC" id="1.8.4.10" evidence="6"/>
<comment type="function">
    <text evidence="6">Catalyzes the formation of sulfite from adenosine 5'-phosphosulfate (APS) using thioredoxin as an electron donor.</text>
</comment>
<dbReference type="InterPro" id="IPR004511">
    <property type="entry name" value="PAPS/APS_Rdtase"/>
</dbReference>
<comment type="catalytic activity">
    <reaction evidence="6">
        <text>[thioredoxin]-disulfide + sulfite + AMP + 2 H(+) = adenosine 5'-phosphosulfate + [thioredoxin]-dithiol</text>
        <dbReference type="Rhea" id="RHEA:21976"/>
        <dbReference type="Rhea" id="RHEA-COMP:10698"/>
        <dbReference type="Rhea" id="RHEA-COMP:10700"/>
        <dbReference type="ChEBI" id="CHEBI:15378"/>
        <dbReference type="ChEBI" id="CHEBI:17359"/>
        <dbReference type="ChEBI" id="CHEBI:29950"/>
        <dbReference type="ChEBI" id="CHEBI:50058"/>
        <dbReference type="ChEBI" id="CHEBI:58243"/>
        <dbReference type="ChEBI" id="CHEBI:456215"/>
        <dbReference type="EC" id="1.8.4.10"/>
    </reaction>
</comment>
<evidence type="ECO:0000256" key="4">
    <source>
        <dbReference type="ARBA" id="ARBA00023004"/>
    </source>
</evidence>
<evidence type="ECO:0000256" key="1">
    <source>
        <dbReference type="ARBA" id="ARBA00009732"/>
    </source>
</evidence>
<evidence type="ECO:0000256" key="6">
    <source>
        <dbReference type="HAMAP-Rule" id="MF_00063"/>
    </source>
</evidence>
<comment type="subcellular location">
    <subcellularLocation>
        <location evidence="6">Cytoplasm</location>
    </subcellularLocation>
</comment>
<feature type="active site" description="Nucleophile; cysteine thiosulfonate intermediate" evidence="6">
    <location>
        <position position="236"/>
    </location>
</feature>
<keyword evidence="2 6" id="KW-0479">Metal-binding</keyword>
<sequence>MADNGVPNPAPHPPSMPFAPDRVIDRLRYLPADVPGRLVFTTSFGLEDQLLTDLIVKAGLARAIAFATLDTGRLFPETYDLWAQTEQRYGIAIAGFLPDAGAVETLVSEQGINGFKASLAARQRCCFQRKLVPLERALAGAAGWVTGLRADQSQARAATGFFEHDAARGLTKINPLHDWTREQVLTVAHEFDVPLNPLHERGFVSIGCAPCTRAIAPGEPERAGRWWWEQDAAKECGLHVGADGRLVRVQQPETRP</sequence>
<accession>A0A0N1F617</accession>
<evidence type="ECO:0000259" key="7">
    <source>
        <dbReference type="Pfam" id="PF01507"/>
    </source>
</evidence>
<dbReference type="GO" id="GO:0004604">
    <property type="term" value="F:phosphoadenylyl-sulfate reductase (thioredoxin) activity"/>
    <property type="evidence" value="ECO:0007669"/>
    <property type="project" value="UniProtKB-UniRule"/>
</dbReference>
<keyword evidence="6" id="KW-0963">Cytoplasm</keyword>
<dbReference type="GO" id="GO:0005737">
    <property type="term" value="C:cytoplasm"/>
    <property type="evidence" value="ECO:0007669"/>
    <property type="project" value="UniProtKB-SubCell"/>
</dbReference>
<dbReference type="InterPro" id="IPR014729">
    <property type="entry name" value="Rossmann-like_a/b/a_fold"/>
</dbReference>
<dbReference type="HAMAP" id="MF_00063">
    <property type="entry name" value="CysH"/>
    <property type="match status" value="1"/>
</dbReference>
<dbReference type="NCBIfam" id="NF002537">
    <property type="entry name" value="PRK02090.1"/>
    <property type="match status" value="1"/>
</dbReference>
<keyword evidence="3 6" id="KW-0560">Oxidoreductase</keyword>
<dbReference type="Gene3D" id="3.40.50.620">
    <property type="entry name" value="HUPs"/>
    <property type="match status" value="1"/>
</dbReference>
<dbReference type="GO" id="GO:0070814">
    <property type="term" value="P:hydrogen sulfide biosynthetic process"/>
    <property type="evidence" value="ECO:0007669"/>
    <property type="project" value="UniProtKB-UniRule"/>
</dbReference>
<dbReference type="PANTHER" id="PTHR46482:SF9">
    <property type="entry name" value="5'-ADENYLYLSULFATE REDUCTASE 1, CHLOROPLASTIC"/>
    <property type="match status" value="1"/>
</dbReference>
<dbReference type="SUPFAM" id="SSF52402">
    <property type="entry name" value="Adenine nucleotide alpha hydrolases-like"/>
    <property type="match status" value="1"/>
</dbReference>
<dbReference type="Proteomes" id="UP000037822">
    <property type="component" value="Unassembled WGS sequence"/>
</dbReference>
<dbReference type="Pfam" id="PF01507">
    <property type="entry name" value="PAPS_reduct"/>
    <property type="match status" value="1"/>
</dbReference>
<comment type="caution">
    <text evidence="8">The sequence shown here is derived from an EMBL/GenBank/DDBJ whole genome shotgun (WGS) entry which is preliminary data.</text>
</comment>
<keyword evidence="4 6" id="KW-0408">Iron</keyword>
<keyword evidence="9" id="KW-1185">Reference proteome</keyword>
<evidence type="ECO:0000313" key="9">
    <source>
        <dbReference type="Proteomes" id="UP000037822"/>
    </source>
</evidence>
<comment type="similarity">
    <text evidence="1 6">Belongs to the PAPS reductase family. CysH subfamily.</text>
</comment>
<dbReference type="PATRIC" id="fig|1526658.3.peg.5380"/>
<reference evidence="8 9" key="1">
    <citation type="submission" date="2015-07" db="EMBL/GenBank/DDBJ databases">
        <title>Whole genome sequencing of Bosea vaviloviae isolated from cave pool.</title>
        <authorList>
            <person name="Tan N.E.H."/>
            <person name="Lee Y.P."/>
            <person name="Gan H.M."/>
            <person name="Barton H."/>
            <person name="Savka M.A."/>
        </authorList>
    </citation>
    <scope>NUCLEOTIDE SEQUENCE [LARGE SCALE GENOMIC DNA]</scope>
    <source>
        <strain evidence="8 9">SD260</strain>
    </source>
</reference>
<feature type="binding site" evidence="6">
    <location>
        <position position="211"/>
    </location>
    <ligand>
        <name>[4Fe-4S] cluster</name>
        <dbReference type="ChEBI" id="CHEBI:49883"/>
    </ligand>
</feature>
<feature type="domain" description="Phosphoadenosine phosphosulphate reductase" evidence="7">
    <location>
        <begin position="38"/>
        <end position="214"/>
    </location>
</feature>
<dbReference type="CDD" id="cd23945">
    <property type="entry name" value="PAPS_reductase"/>
    <property type="match status" value="1"/>
</dbReference>
<protein>
    <recommendedName>
        <fullName evidence="6">Adenosine 5'-phosphosulfate reductase</fullName>
        <shortName evidence="6">APS reductase</shortName>
        <ecNumber evidence="6">1.8.4.10</ecNumber>
    </recommendedName>
    <alternativeName>
        <fullName evidence="6">5'-adenylylsulfate reductase</fullName>
    </alternativeName>
    <alternativeName>
        <fullName evidence="6">Thioredoxin-dependent 5'-adenylylsulfate reductase</fullName>
    </alternativeName>
</protein>
<evidence type="ECO:0000256" key="5">
    <source>
        <dbReference type="ARBA" id="ARBA00023014"/>
    </source>
</evidence>
<dbReference type="InterPro" id="IPR002500">
    <property type="entry name" value="PAPS_reduct_dom"/>
</dbReference>
<evidence type="ECO:0000256" key="3">
    <source>
        <dbReference type="ARBA" id="ARBA00023002"/>
    </source>
</evidence>
<keyword evidence="5 6" id="KW-0411">Iron-sulfur</keyword>
<evidence type="ECO:0000256" key="2">
    <source>
        <dbReference type="ARBA" id="ARBA00022723"/>
    </source>
</evidence>
<dbReference type="EMBL" id="LGSZ01000031">
    <property type="protein sequence ID" value="KPH81244.1"/>
    <property type="molecule type" value="Genomic_DNA"/>
</dbReference>
<dbReference type="GO" id="GO:0019379">
    <property type="term" value="P:sulfate assimilation, phosphoadenylyl sulfate reduction by phosphoadenylyl-sulfate reductase (thioredoxin)"/>
    <property type="evidence" value="ECO:0007669"/>
    <property type="project" value="UniProtKB-UniRule"/>
</dbReference>
<proteinExistence type="inferred from homology"/>
<feature type="binding site" evidence="6">
    <location>
        <position position="126"/>
    </location>
    <ligand>
        <name>[4Fe-4S] cluster</name>
        <dbReference type="ChEBI" id="CHEBI:49883"/>
    </ligand>
</feature>
<feature type="binding site" evidence="6">
    <location>
        <position position="125"/>
    </location>
    <ligand>
        <name>[4Fe-4S] cluster</name>
        <dbReference type="ChEBI" id="CHEBI:49883"/>
    </ligand>
</feature>
<comment type="cofactor">
    <cofactor evidence="6">
        <name>[4Fe-4S] cluster</name>
        <dbReference type="ChEBI" id="CHEBI:49883"/>
    </cofactor>
    <text evidence="6">Binds 1 [4Fe-4S] cluster per subunit.</text>
</comment>
<gene>
    <name evidence="6" type="primary">cysH</name>
    <name evidence="8" type="ORF">AE618_09450</name>
</gene>
<dbReference type="GO" id="GO:0046872">
    <property type="term" value="F:metal ion binding"/>
    <property type="evidence" value="ECO:0007669"/>
    <property type="project" value="UniProtKB-KW"/>
</dbReference>
<dbReference type="GO" id="GO:0051539">
    <property type="term" value="F:4 iron, 4 sulfur cluster binding"/>
    <property type="evidence" value="ECO:0007669"/>
    <property type="project" value="UniProtKB-UniRule"/>
</dbReference>
<evidence type="ECO:0000313" key="8">
    <source>
        <dbReference type="EMBL" id="KPH81244.1"/>
    </source>
</evidence>
<comment type="pathway">
    <text evidence="6">Sulfur metabolism; hydrogen sulfide biosynthesis; sulfite from sulfate.</text>
</comment>
<dbReference type="PANTHER" id="PTHR46482">
    <property type="entry name" value="5'-ADENYLYLSULFATE REDUCTASE 3, CHLOROPLASTIC"/>
    <property type="match status" value="1"/>
</dbReference>
<name>A0A0N1F617_9HYPH</name>
<dbReference type="AlphaFoldDB" id="A0A0N1F617"/>
<feature type="binding site" evidence="6">
    <location>
        <position position="208"/>
    </location>
    <ligand>
        <name>[4Fe-4S] cluster</name>
        <dbReference type="ChEBI" id="CHEBI:49883"/>
    </ligand>
</feature>